<keyword evidence="2 8" id="KW-0808">Transferase</keyword>
<evidence type="ECO:0000256" key="6">
    <source>
        <dbReference type="ARBA" id="ARBA00047615"/>
    </source>
</evidence>
<protein>
    <recommendedName>
        <fullName evidence="8">Cytidylate kinase</fullName>
        <shortName evidence="8">CK</shortName>
        <ecNumber evidence="8">2.7.4.25</ecNumber>
    </recommendedName>
    <alternativeName>
        <fullName evidence="8">Cytidine monophosphate kinase</fullName>
        <shortName evidence="8">CMP kinase</shortName>
    </alternativeName>
</protein>
<evidence type="ECO:0000256" key="3">
    <source>
        <dbReference type="ARBA" id="ARBA00022741"/>
    </source>
</evidence>
<evidence type="ECO:0000256" key="1">
    <source>
        <dbReference type="ARBA" id="ARBA00009427"/>
    </source>
</evidence>
<reference evidence="10" key="1">
    <citation type="submission" date="2024-01" db="EMBL/GenBank/DDBJ databases">
        <title>Sequencing the genomes of a sandfly, Sergentomyia squamirostris, and its two endosymbionts.</title>
        <authorList>
            <person name="Itokawa K."/>
            <person name="Sanjoba C."/>
        </authorList>
    </citation>
    <scope>NUCLEOTIDE SEQUENCE</scope>
    <source>
        <strain evidence="10">RiSSQ</strain>
    </source>
</reference>
<dbReference type="Pfam" id="PF02224">
    <property type="entry name" value="Cytidylate_kin"/>
    <property type="match status" value="1"/>
</dbReference>
<accession>A0AAT9G746</accession>
<comment type="similarity">
    <text evidence="1 8">Belongs to the cytidylate kinase family. Type 1 subfamily.</text>
</comment>
<name>A0AAT9G746_9RICK</name>
<dbReference type="NCBIfam" id="TIGR00017">
    <property type="entry name" value="cmk"/>
    <property type="match status" value="1"/>
</dbReference>
<dbReference type="GO" id="GO:0005524">
    <property type="term" value="F:ATP binding"/>
    <property type="evidence" value="ECO:0007669"/>
    <property type="project" value="UniProtKB-UniRule"/>
</dbReference>
<evidence type="ECO:0000313" key="10">
    <source>
        <dbReference type="EMBL" id="BFD45624.1"/>
    </source>
</evidence>
<dbReference type="EMBL" id="AP029170">
    <property type="protein sequence ID" value="BFD45624.1"/>
    <property type="molecule type" value="Genomic_DNA"/>
</dbReference>
<keyword evidence="4 8" id="KW-0418">Kinase</keyword>
<feature type="domain" description="Cytidylate kinase" evidence="9">
    <location>
        <begin position="16"/>
        <end position="213"/>
    </location>
</feature>
<keyword evidence="3 8" id="KW-0547">Nucleotide-binding</keyword>
<dbReference type="InterPro" id="IPR011994">
    <property type="entry name" value="Cytidylate_kinase_dom"/>
</dbReference>
<organism evidence="10">
    <name type="scientific">Candidatus Tisiphia endosymbiont of Sergentomyia squamirostris</name>
    <dbReference type="NCBI Taxonomy" id="3113639"/>
    <lineage>
        <taxon>Bacteria</taxon>
        <taxon>Pseudomonadati</taxon>
        <taxon>Pseudomonadota</taxon>
        <taxon>Alphaproteobacteria</taxon>
        <taxon>Rickettsiales</taxon>
        <taxon>Rickettsiaceae</taxon>
        <taxon>Rickettsieae</taxon>
        <taxon>Candidatus Tisiphia</taxon>
    </lineage>
</organism>
<dbReference type="AlphaFoldDB" id="A0AAT9G746"/>
<dbReference type="EC" id="2.7.4.25" evidence="8"/>
<evidence type="ECO:0000256" key="7">
    <source>
        <dbReference type="ARBA" id="ARBA00048478"/>
    </source>
</evidence>
<dbReference type="InterPro" id="IPR027417">
    <property type="entry name" value="P-loop_NTPase"/>
</dbReference>
<evidence type="ECO:0000256" key="4">
    <source>
        <dbReference type="ARBA" id="ARBA00022777"/>
    </source>
</evidence>
<proteinExistence type="inferred from homology"/>
<dbReference type="GO" id="GO:0036431">
    <property type="term" value="F:dCMP kinase activity"/>
    <property type="evidence" value="ECO:0007669"/>
    <property type="project" value="InterPro"/>
</dbReference>
<dbReference type="GO" id="GO:0006220">
    <property type="term" value="P:pyrimidine nucleotide metabolic process"/>
    <property type="evidence" value="ECO:0007669"/>
    <property type="project" value="UniProtKB-UniRule"/>
</dbReference>
<comment type="catalytic activity">
    <reaction evidence="7 8">
        <text>CMP + ATP = CDP + ADP</text>
        <dbReference type="Rhea" id="RHEA:11600"/>
        <dbReference type="ChEBI" id="CHEBI:30616"/>
        <dbReference type="ChEBI" id="CHEBI:58069"/>
        <dbReference type="ChEBI" id="CHEBI:60377"/>
        <dbReference type="ChEBI" id="CHEBI:456216"/>
        <dbReference type="EC" id="2.7.4.25"/>
    </reaction>
</comment>
<gene>
    <name evidence="8 10" type="primary">cmk</name>
    <name evidence="10" type="ORF">DMENIID0002_02700</name>
</gene>
<evidence type="ECO:0000256" key="8">
    <source>
        <dbReference type="HAMAP-Rule" id="MF_00238"/>
    </source>
</evidence>
<comment type="catalytic activity">
    <reaction evidence="6 8">
        <text>dCMP + ATP = dCDP + ADP</text>
        <dbReference type="Rhea" id="RHEA:25094"/>
        <dbReference type="ChEBI" id="CHEBI:30616"/>
        <dbReference type="ChEBI" id="CHEBI:57566"/>
        <dbReference type="ChEBI" id="CHEBI:58593"/>
        <dbReference type="ChEBI" id="CHEBI:456216"/>
        <dbReference type="EC" id="2.7.4.25"/>
    </reaction>
</comment>
<keyword evidence="5 8" id="KW-0067">ATP-binding</keyword>
<keyword evidence="8" id="KW-0963">Cytoplasm</keyword>
<dbReference type="GO" id="GO:0005737">
    <property type="term" value="C:cytoplasm"/>
    <property type="evidence" value="ECO:0007669"/>
    <property type="project" value="UniProtKB-SubCell"/>
</dbReference>
<dbReference type="Gene3D" id="3.40.50.300">
    <property type="entry name" value="P-loop containing nucleotide triphosphate hydrolases"/>
    <property type="match status" value="1"/>
</dbReference>
<dbReference type="InterPro" id="IPR003136">
    <property type="entry name" value="Cytidylate_kin"/>
</dbReference>
<dbReference type="CDD" id="cd02020">
    <property type="entry name" value="CMPK"/>
    <property type="match status" value="1"/>
</dbReference>
<comment type="subcellular location">
    <subcellularLocation>
        <location evidence="8">Cytoplasm</location>
    </subcellularLocation>
</comment>
<feature type="binding site" evidence="8">
    <location>
        <begin position="20"/>
        <end position="28"/>
    </location>
    <ligand>
        <name>ATP</name>
        <dbReference type="ChEBI" id="CHEBI:30616"/>
    </ligand>
</feature>
<dbReference type="HAMAP" id="MF_00238">
    <property type="entry name" value="Cytidyl_kinase_type1"/>
    <property type="match status" value="1"/>
</dbReference>
<evidence type="ECO:0000256" key="5">
    <source>
        <dbReference type="ARBA" id="ARBA00022840"/>
    </source>
</evidence>
<evidence type="ECO:0000256" key="2">
    <source>
        <dbReference type="ARBA" id="ARBA00022679"/>
    </source>
</evidence>
<evidence type="ECO:0000259" key="9">
    <source>
        <dbReference type="Pfam" id="PF02224"/>
    </source>
</evidence>
<sequence length="216" mass="24148">MTLKTQAFNISNNFVVALDGPAASGKSTIGQMLAQKLKLTYFQSSIVYRSLAISCINQKIDLTDINGIIELSKSTEYVQNSELDSEIVGNVASKIAIIPEVRNNLGKYLGELIKTTPRIIMEGRDIGTVVAPNADLKIFIRADIVIRAKRRYKELQEKGGEYIFDTVLEQLKIRDKRDIERDIAPTLPPQGALEIDTSYLSPKEVIDKIMEFISVR</sequence>
<dbReference type="SUPFAM" id="SSF52540">
    <property type="entry name" value="P-loop containing nucleoside triphosphate hydrolases"/>
    <property type="match status" value="1"/>
</dbReference>